<comment type="caution">
    <text evidence="2">The sequence shown here is derived from an EMBL/GenBank/DDBJ whole genome shotgun (WGS) entry which is preliminary data.</text>
</comment>
<dbReference type="AlphaFoldDB" id="A0A4Y2GLY5"/>
<sequence>MIKSVKVHHPCRSQVFSPLQNDEVVSRFGPSRTSYRAVHCSNYHRQSILKVFLLVSVCLVFVQVLINNRRSSPKPRFKAIAKSSSSAEFPDELPSILDD</sequence>
<accession>A0A4Y2GLY5</accession>
<evidence type="ECO:0000313" key="2">
    <source>
        <dbReference type="EMBL" id="GBM53796.1"/>
    </source>
</evidence>
<keyword evidence="1" id="KW-0472">Membrane</keyword>
<reference evidence="2 3" key="1">
    <citation type="journal article" date="2019" name="Sci. Rep.">
        <title>Orb-weaving spider Araneus ventricosus genome elucidates the spidroin gene catalogue.</title>
        <authorList>
            <person name="Kono N."/>
            <person name="Nakamura H."/>
            <person name="Ohtoshi R."/>
            <person name="Moran D.A.P."/>
            <person name="Shinohara A."/>
            <person name="Yoshida Y."/>
            <person name="Fujiwara M."/>
            <person name="Mori M."/>
            <person name="Tomita M."/>
            <person name="Arakawa K."/>
        </authorList>
    </citation>
    <scope>NUCLEOTIDE SEQUENCE [LARGE SCALE GENOMIC DNA]</scope>
</reference>
<feature type="transmembrane region" description="Helical" evidence="1">
    <location>
        <begin position="48"/>
        <end position="66"/>
    </location>
</feature>
<keyword evidence="1" id="KW-0812">Transmembrane</keyword>
<proteinExistence type="predicted"/>
<keyword evidence="1" id="KW-1133">Transmembrane helix</keyword>
<keyword evidence="3" id="KW-1185">Reference proteome</keyword>
<evidence type="ECO:0008006" key="4">
    <source>
        <dbReference type="Google" id="ProtNLM"/>
    </source>
</evidence>
<organism evidence="2 3">
    <name type="scientific">Araneus ventricosus</name>
    <name type="common">Orbweaver spider</name>
    <name type="synonym">Epeira ventricosa</name>
    <dbReference type="NCBI Taxonomy" id="182803"/>
    <lineage>
        <taxon>Eukaryota</taxon>
        <taxon>Metazoa</taxon>
        <taxon>Ecdysozoa</taxon>
        <taxon>Arthropoda</taxon>
        <taxon>Chelicerata</taxon>
        <taxon>Arachnida</taxon>
        <taxon>Araneae</taxon>
        <taxon>Araneomorphae</taxon>
        <taxon>Entelegynae</taxon>
        <taxon>Araneoidea</taxon>
        <taxon>Araneidae</taxon>
        <taxon>Araneus</taxon>
    </lineage>
</organism>
<evidence type="ECO:0000256" key="1">
    <source>
        <dbReference type="SAM" id="Phobius"/>
    </source>
</evidence>
<name>A0A4Y2GLY5_ARAVE</name>
<dbReference type="Proteomes" id="UP000499080">
    <property type="component" value="Unassembled WGS sequence"/>
</dbReference>
<protein>
    <recommendedName>
        <fullName evidence="4">Transmembrane protein</fullName>
    </recommendedName>
</protein>
<gene>
    <name evidence="2" type="ORF">AVEN_180447_1</name>
</gene>
<evidence type="ECO:0000313" key="3">
    <source>
        <dbReference type="Proteomes" id="UP000499080"/>
    </source>
</evidence>
<dbReference type="EMBL" id="BGPR01001433">
    <property type="protein sequence ID" value="GBM53796.1"/>
    <property type="molecule type" value="Genomic_DNA"/>
</dbReference>